<proteinExistence type="predicted"/>
<dbReference type="RefSeq" id="WP_118042363.1">
    <property type="nucleotide sequence ID" value="NZ_BQNJ01000002.1"/>
</dbReference>
<dbReference type="EMBL" id="BQNJ01000002">
    <property type="protein sequence ID" value="GKH03876.1"/>
    <property type="molecule type" value="Genomic_DNA"/>
</dbReference>
<evidence type="ECO:0000313" key="3">
    <source>
        <dbReference type="Proteomes" id="UP001055091"/>
    </source>
</evidence>
<gene>
    <name evidence="2" type="ORF">CE91St55_58570</name>
</gene>
<dbReference type="Proteomes" id="UP001055091">
    <property type="component" value="Unassembled WGS sequence"/>
</dbReference>
<dbReference type="InterPro" id="IPR050300">
    <property type="entry name" value="GDXG_lipolytic_enzyme"/>
</dbReference>
<sequence length="302" mass="34020">MEVKEWSYEDFPEFAEEVEGAVKIPTTGNEIGVIYHHNVEYAEIDGEKLHLQILRPLTRNQPDMVCPCVVFVQGSAWFKQDVYAQLPRLAKLAERGYAVAVVEYRHSGIAPFPAQIMDARNAVRFLRVHAEEYRIAPEKIVIAGDSSGGHTAMFAGMIHDDVENTLFPGISAEVKGIINLYGSCSVMKEDSNPTQLLHCQPDSPEGMVMGHTDLRESEELRRRLSVECSIEPDSVIPPTIIFHGTKDRIVNCEGSVILYRRMKECGKDVKLYLIEGADHGGNEFWTKQVVDIMDDFIQRVIQ</sequence>
<dbReference type="GO" id="GO:0016787">
    <property type="term" value="F:hydrolase activity"/>
    <property type="evidence" value="ECO:0007669"/>
    <property type="project" value="UniProtKB-KW"/>
</dbReference>
<keyword evidence="1" id="KW-0378">Hydrolase</keyword>
<protein>
    <submittedName>
        <fullName evidence="2">Esterase</fullName>
    </submittedName>
</protein>
<evidence type="ECO:0000256" key="1">
    <source>
        <dbReference type="ARBA" id="ARBA00022801"/>
    </source>
</evidence>
<dbReference type="AlphaFoldDB" id="A0A413LJZ3"/>
<accession>A0A413LJZ3</accession>
<reference evidence="2" key="1">
    <citation type="submission" date="2022-01" db="EMBL/GenBank/DDBJ databases">
        <title>Novel bile acid biosynthetic pathways are enriched in the microbiome of centenarians.</title>
        <authorList>
            <person name="Sato Y."/>
            <person name="Atarashi K."/>
            <person name="Plichta R.D."/>
            <person name="Arai Y."/>
            <person name="Sasajima S."/>
            <person name="Kearney M.S."/>
            <person name="Suda W."/>
            <person name="Takeshita K."/>
            <person name="Sasaki T."/>
            <person name="Okamoto S."/>
            <person name="Skelly N.A."/>
            <person name="Okamura Y."/>
            <person name="Vlamakis H."/>
            <person name="Li Y."/>
            <person name="Tanoue T."/>
            <person name="Takei H."/>
            <person name="Nittono H."/>
            <person name="Narushima S."/>
            <person name="Irie J."/>
            <person name="Itoh H."/>
            <person name="Moriya K."/>
            <person name="Sugiura Y."/>
            <person name="Suematsu M."/>
            <person name="Moritoki N."/>
            <person name="Shibata S."/>
            <person name="Littman R.D."/>
            <person name="Fischbach A.M."/>
            <person name="Uwamino Y."/>
            <person name="Inoue T."/>
            <person name="Honda A."/>
            <person name="Hattori M."/>
            <person name="Murai T."/>
            <person name="Xavier J.R."/>
            <person name="Hirose N."/>
            <person name="Honda K."/>
        </authorList>
    </citation>
    <scope>NUCLEOTIDE SEQUENCE</scope>
    <source>
        <strain evidence="2">CE91-St55</strain>
    </source>
</reference>
<dbReference type="SUPFAM" id="SSF53474">
    <property type="entry name" value="alpha/beta-Hydrolases"/>
    <property type="match status" value="1"/>
</dbReference>
<dbReference type="Pfam" id="PF20434">
    <property type="entry name" value="BD-FAE"/>
    <property type="match status" value="1"/>
</dbReference>
<dbReference type="PANTHER" id="PTHR48081">
    <property type="entry name" value="AB HYDROLASE SUPERFAMILY PROTEIN C4A8.06C"/>
    <property type="match status" value="1"/>
</dbReference>
<dbReference type="Gene3D" id="3.40.50.1820">
    <property type="entry name" value="alpha/beta hydrolase"/>
    <property type="match status" value="1"/>
</dbReference>
<evidence type="ECO:0000313" key="2">
    <source>
        <dbReference type="EMBL" id="GKH03876.1"/>
    </source>
</evidence>
<dbReference type="InterPro" id="IPR029058">
    <property type="entry name" value="AB_hydrolase_fold"/>
</dbReference>
<comment type="caution">
    <text evidence="2">The sequence shown here is derived from an EMBL/GenBank/DDBJ whole genome shotgun (WGS) entry which is preliminary data.</text>
</comment>
<name>A0A413LJZ3_9FIRM</name>
<dbReference type="GeneID" id="93149434"/>
<organism evidence="2 3">
    <name type="scientific">Hungatella hathewayi</name>
    <dbReference type="NCBI Taxonomy" id="154046"/>
    <lineage>
        <taxon>Bacteria</taxon>
        <taxon>Bacillati</taxon>
        <taxon>Bacillota</taxon>
        <taxon>Clostridia</taxon>
        <taxon>Lachnospirales</taxon>
        <taxon>Lachnospiraceae</taxon>
        <taxon>Hungatella</taxon>
    </lineage>
</organism>
<dbReference type="InterPro" id="IPR049492">
    <property type="entry name" value="BD-FAE-like_dom"/>
</dbReference>
<dbReference type="PANTHER" id="PTHR48081:SF13">
    <property type="entry name" value="ALPHA_BETA HYDROLASE"/>
    <property type="match status" value="1"/>
</dbReference>